<feature type="compositionally biased region" description="Polar residues" evidence="1">
    <location>
        <begin position="203"/>
        <end position="217"/>
    </location>
</feature>
<dbReference type="OrthoDB" id="6423603at2759"/>
<dbReference type="HOGENOM" id="CLU_050889_0_0_1"/>
<accession>A0A084B0E9</accession>
<feature type="region of interest" description="Disordered" evidence="1">
    <location>
        <begin position="1"/>
        <end position="34"/>
    </location>
</feature>
<reference evidence="2 3" key="1">
    <citation type="journal article" date="2014" name="BMC Genomics">
        <title>Comparative genome sequencing reveals chemotype-specific gene clusters in the toxigenic black mold Stachybotrys.</title>
        <authorList>
            <person name="Semeiks J."/>
            <person name="Borek D."/>
            <person name="Otwinowski Z."/>
            <person name="Grishin N.V."/>
        </authorList>
    </citation>
    <scope>NUCLEOTIDE SEQUENCE [LARGE SCALE GENOMIC DNA]</scope>
    <source>
        <strain evidence="3">CBS 109288 / IBT 7711</strain>
    </source>
</reference>
<feature type="region of interest" description="Disordered" evidence="1">
    <location>
        <begin position="199"/>
        <end position="265"/>
    </location>
</feature>
<keyword evidence="3" id="KW-1185">Reference proteome</keyword>
<dbReference type="AlphaFoldDB" id="A0A084B0E9"/>
<evidence type="ECO:0000256" key="1">
    <source>
        <dbReference type="SAM" id="MobiDB-lite"/>
    </source>
</evidence>
<dbReference type="EMBL" id="KL648363">
    <property type="protein sequence ID" value="KEY71028.1"/>
    <property type="molecule type" value="Genomic_DNA"/>
</dbReference>
<evidence type="ECO:0000313" key="2">
    <source>
        <dbReference type="EMBL" id="KEY71028.1"/>
    </source>
</evidence>
<name>A0A084B0E9_STACB</name>
<sequence>MTSRHRSNPSSDPYARDLPSILTPASSFAPTPAEGSRLLSQADTLARMTLELNLRQVGLQANRLEEDIKALVQCTGEDRRFRAEHEGRLNEIWHEILAVKARMADVNGGQETLGTVREDVERCQYETERCRRETARMIEHFKQEMAGFREMCYGLATQLDQLQEAAETQGYITPAQSQDVAALERKTCKLPPVADVKPALIPASSQESKAPGTSTEPTPHHRQTAHEPQQAQSPSNKRNTRSTAQQAAKKRIKEALGSTRRWNHDHKTTNLKDSVFVANYLKQQSKRDPAMAVLIQRALRKRVCRRRPHSKSPPETLEDFCKDVRWRDVIATVEEELIKAESEAVKALR</sequence>
<feature type="compositionally biased region" description="Polar residues" evidence="1">
    <location>
        <begin position="226"/>
        <end position="246"/>
    </location>
</feature>
<gene>
    <name evidence="2" type="ORF">S7711_00852</name>
</gene>
<organism evidence="2 3">
    <name type="scientific">Stachybotrys chartarum (strain CBS 109288 / IBT 7711)</name>
    <name type="common">Toxic black mold</name>
    <name type="synonym">Stilbospora chartarum</name>
    <dbReference type="NCBI Taxonomy" id="1280523"/>
    <lineage>
        <taxon>Eukaryota</taxon>
        <taxon>Fungi</taxon>
        <taxon>Dikarya</taxon>
        <taxon>Ascomycota</taxon>
        <taxon>Pezizomycotina</taxon>
        <taxon>Sordariomycetes</taxon>
        <taxon>Hypocreomycetidae</taxon>
        <taxon>Hypocreales</taxon>
        <taxon>Stachybotryaceae</taxon>
        <taxon>Stachybotrys</taxon>
    </lineage>
</organism>
<proteinExistence type="predicted"/>
<dbReference type="Proteomes" id="UP000028045">
    <property type="component" value="Unassembled WGS sequence"/>
</dbReference>
<protein>
    <submittedName>
        <fullName evidence="2">Uncharacterized protein</fullName>
    </submittedName>
</protein>
<evidence type="ECO:0000313" key="3">
    <source>
        <dbReference type="Proteomes" id="UP000028045"/>
    </source>
</evidence>